<dbReference type="InterPro" id="IPR013538">
    <property type="entry name" value="ASHA1/2-like_C"/>
</dbReference>
<reference evidence="3 4" key="1">
    <citation type="submission" date="2019-04" db="EMBL/GenBank/DDBJ databases">
        <title>Salinimonas iocasae sp. nov., a halophilic bacterium isolated from the outer tube casing of tubeworms in Okinawa Trough.</title>
        <authorList>
            <person name="Zhang H."/>
            <person name="Wang H."/>
            <person name="Li C."/>
        </authorList>
    </citation>
    <scope>NUCLEOTIDE SEQUENCE [LARGE SCALE GENOMIC DNA]</scope>
    <source>
        <strain evidence="3 4">KX18D6</strain>
    </source>
</reference>
<gene>
    <name evidence="3" type="ORF">FBQ74_04000</name>
</gene>
<evidence type="ECO:0000256" key="1">
    <source>
        <dbReference type="ARBA" id="ARBA00006817"/>
    </source>
</evidence>
<keyword evidence="4" id="KW-1185">Reference proteome</keyword>
<dbReference type="SUPFAM" id="SSF55961">
    <property type="entry name" value="Bet v1-like"/>
    <property type="match status" value="1"/>
</dbReference>
<dbReference type="AlphaFoldDB" id="A0A5B7YBV0"/>
<evidence type="ECO:0000259" key="2">
    <source>
        <dbReference type="Pfam" id="PF08327"/>
    </source>
</evidence>
<dbReference type="CDD" id="cd07814">
    <property type="entry name" value="SRPBCC_CalC_Aha1-like"/>
    <property type="match status" value="1"/>
</dbReference>
<evidence type="ECO:0000313" key="4">
    <source>
        <dbReference type="Proteomes" id="UP000304912"/>
    </source>
</evidence>
<dbReference type="RefSeq" id="WP_139755435.1">
    <property type="nucleotide sequence ID" value="NZ_CP039852.1"/>
</dbReference>
<dbReference type="Proteomes" id="UP000304912">
    <property type="component" value="Chromosome"/>
</dbReference>
<dbReference type="EMBL" id="CP039852">
    <property type="protein sequence ID" value="QCZ92686.1"/>
    <property type="molecule type" value="Genomic_DNA"/>
</dbReference>
<dbReference type="OrthoDB" id="9805228at2"/>
<name>A0A5B7YBV0_9ALTE</name>
<proteinExistence type="inferred from homology"/>
<evidence type="ECO:0000313" key="3">
    <source>
        <dbReference type="EMBL" id="QCZ92686.1"/>
    </source>
</evidence>
<sequence>MQELSLHHTFAMPVNRLYSCFCKTELLVQWFAGSQMRLKKIVMNLQKGAEFEMEFESEADQTVERYSGQIAEIYANEEIIFTLKANDEHETSVDVRFEQDGDNHSELHLTHSGLSSPAMLEKTARLWHERFARLEKLPEVKR</sequence>
<dbReference type="Pfam" id="PF08327">
    <property type="entry name" value="AHSA1"/>
    <property type="match status" value="1"/>
</dbReference>
<dbReference type="KEGG" id="salk:FBQ74_04000"/>
<dbReference type="InterPro" id="IPR023393">
    <property type="entry name" value="START-like_dom_sf"/>
</dbReference>
<dbReference type="Gene3D" id="3.30.530.20">
    <property type="match status" value="1"/>
</dbReference>
<feature type="domain" description="Activator of Hsp90 ATPase homologue 1/2-like C-terminal" evidence="2">
    <location>
        <begin position="12"/>
        <end position="137"/>
    </location>
</feature>
<comment type="similarity">
    <text evidence="1">Belongs to the AHA1 family.</text>
</comment>
<accession>A0A5B7YBV0</accession>
<organism evidence="3 4">
    <name type="scientific">Salinimonas iocasae</name>
    <dbReference type="NCBI Taxonomy" id="2572577"/>
    <lineage>
        <taxon>Bacteria</taxon>
        <taxon>Pseudomonadati</taxon>
        <taxon>Pseudomonadota</taxon>
        <taxon>Gammaproteobacteria</taxon>
        <taxon>Alteromonadales</taxon>
        <taxon>Alteromonadaceae</taxon>
        <taxon>Alteromonas/Salinimonas group</taxon>
        <taxon>Salinimonas</taxon>
    </lineage>
</organism>
<protein>
    <recommendedName>
        <fullName evidence="2">Activator of Hsp90 ATPase homologue 1/2-like C-terminal domain-containing protein</fullName>
    </recommendedName>
</protein>